<dbReference type="InterPro" id="IPR036157">
    <property type="entry name" value="dUTPase-like_sf"/>
</dbReference>
<dbReference type="InterPro" id="IPR011962">
    <property type="entry name" value="dCTP_deaminase"/>
</dbReference>
<dbReference type="Proteomes" id="UP001165283">
    <property type="component" value="Unassembled WGS sequence"/>
</dbReference>
<dbReference type="PANTHER" id="PTHR42680">
    <property type="entry name" value="DCTP DEAMINASE"/>
    <property type="match status" value="1"/>
</dbReference>
<keyword evidence="2" id="KW-0546">Nucleotide metabolism</keyword>
<reference evidence="3" key="1">
    <citation type="submission" date="2021-04" db="EMBL/GenBank/DDBJ databases">
        <title>Pseudonocardia sp. nov., isolated from sandy soil of mangrove forest.</title>
        <authorList>
            <person name="Zan Z."/>
            <person name="Huang R."/>
            <person name="Liu W."/>
        </authorList>
    </citation>
    <scope>NUCLEOTIDE SEQUENCE</scope>
    <source>
        <strain evidence="3">S2-4</strain>
    </source>
</reference>
<gene>
    <name evidence="3" type="ORF">KDL28_08760</name>
</gene>
<keyword evidence="4" id="KW-1185">Reference proteome</keyword>
<proteinExistence type="predicted"/>
<dbReference type="SUPFAM" id="SSF51283">
    <property type="entry name" value="dUTPase-like"/>
    <property type="match status" value="1"/>
</dbReference>
<dbReference type="Gene3D" id="2.70.40.10">
    <property type="match status" value="1"/>
</dbReference>
<protein>
    <submittedName>
        <fullName evidence="3">2'-deoxycytidine 5'-triphosphate deaminase</fullName>
    </submittedName>
</protein>
<organism evidence="3 4">
    <name type="scientific">Pseudonocardia humida</name>
    <dbReference type="NCBI Taxonomy" id="2800819"/>
    <lineage>
        <taxon>Bacteria</taxon>
        <taxon>Bacillati</taxon>
        <taxon>Actinomycetota</taxon>
        <taxon>Actinomycetes</taxon>
        <taxon>Pseudonocardiales</taxon>
        <taxon>Pseudonocardiaceae</taxon>
        <taxon>Pseudonocardia</taxon>
    </lineage>
</organism>
<comment type="caution">
    <text evidence="3">The sequence shown here is derived from an EMBL/GenBank/DDBJ whole genome shotgun (WGS) entry which is preliminary data.</text>
</comment>
<sequence>MMLRRGLLVDRDIRAALRSGELMVSDLDDEMVRPAAVSLRMGDEAYVLSSQTDVDALDPATYPKAMPRLVDNRGVVVLRPGEVMLARTRERIGLGERLAGLVDGTSDWARLGVSVVLAHQVSPGYGMPDGSPLTLEIVSRLSHDVLLRPGTRIANLMLLRGRRVRQSYRDMPANHSQPEWSFESRLGEAEALRSG</sequence>
<evidence type="ECO:0000313" key="4">
    <source>
        <dbReference type="Proteomes" id="UP001165283"/>
    </source>
</evidence>
<dbReference type="CDD" id="cd07557">
    <property type="entry name" value="trimeric_dUTPase"/>
    <property type="match status" value="1"/>
</dbReference>
<dbReference type="InterPro" id="IPR033704">
    <property type="entry name" value="dUTPase_trimeric"/>
</dbReference>
<keyword evidence="1" id="KW-0378">Hydrolase</keyword>
<evidence type="ECO:0000313" key="3">
    <source>
        <dbReference type="EMBL" id="MCO1655144.1"/>
    </source>
</evidence>
<accession>A0ABT0ZWY0</accession>
<name>A0ABT0ZWY0_9PSEU</name>
<evidence type="ECO:0000256" key="1">
    <source>
        <dbReference type="ARBA" id="ARBA00022801"/>
    </source>
</evidence>
<evidence type="ECO:0000256" key="2">
    <source>
        <dbReference type="ARBA" id="ARBA00023080"/>
    </source>
</evidence>
<dbReference type="Pfam" id="PF22769">
    <property type="entry name" value="DCD"/>
    <property type="match status" value="1"/>
</dbReference>
<dbReference type="EMBL" id="JAGSOV010000019">
    <property type="protein sequence ID" value="MCO1655144.1"/>
    <property type="molecule type" value="Genomic_DNA"/>
</dbReference>
<dbReference type="PANTHER" id="PTHR42680:SF3">
    <property type="entry name" value="DCTP DEAMINASE"/>
    <property type="match status" value="1"/>
</dbReference>